<organism evidence="2 3">
    <name type="scientific">Ladona fulva</name>
    <name type="common">Scarce chaser dragonfly</name>
    <name type="synonym">Libellula fulva</name>
    <dbReference type="NCBI Taxonomy" id="123851"/>
    <lineage>
        <taxon>Eukaryota</taxon>
        <taxon>Metazoa</taxon>
        <taxon>Ecdysozoa</taxon>
        <taxon>Arthropoda</taxon>
        <taxon>Hexapoda</taxon>
        <taxon>Insecta</taxon>
        <taxon>Pterygota</taxon>
        <taxon>Palaeoptera</taxon>
        <taxon>Odonata</taxon>
        <taxon>Epiprocta</taxon>
        <taxon>Anisoptera</taxon>
        <taxon>Libelluloidea</taxon>
        <taxon>Libellulidae</taxon>
        <taxon>Ladona</taxon>
    </lineage>
</organism>
<dbReference type="AlphaFoldDB" id="A0A8K0NXU9"/>
<feature type="compositionally biased region" description="Basic residues" evidence="1">
    <location>
        <begin position="541"/>
        <end position="551"/>
    </location>
</feature>
<feature type="compositionally biased region" description="Basic and acidic residues" evidence="1">
    <location>
        <begin position="776"/>
        <end position="795"/>
    </location>
</feature>
<dbReference type="Pfam" id="PF16009">
    <property type="entry name" value="DUF4779"/>
    <property type="match status" value="1"/>
</dbReference>
<dbReference type="OrthoDB" id="7700767at2759"/>
<dbReference type="InterPro" id="IPR031959">
    <property type="entry name" value="DUF4779"/>
</dbReference>
<sequence length="823" mass="91753">MGLLRSSRFISRRILAIAVFLEVGIASFAISGSYAEDSSGERRTFEGPLAEPSADGSVASYYQSKVVHLDVPTPIPVQLVHPHPSLSPQIPVSTPSRQDFQKILRHPTVAPRTRNILTPTPNPLIPSFQSFRPQLQSPSTAKPYPLEWKQPVGEPQGQWVTPIAIQSHPSPQTFAPHLPLPGPTAAYYRGGPNPSVKTPDDDVILRNPASFAPQPLPPHPTRGPHILNPSHTRSYQKVERYPQAEGVTLRSHIPLEGSFVATTPRPMGSGRTYEDKVTRGEDDGGRNRDVSRGKYPQVKGSTAKDIDEETVPVEKRQRSRPTGYRRYSDKKGLGTEKNINSEGKRGRAEISGGNEPRGYAVAGATGEEIVSAPPAKERQRFLSAQNQERRNDERRGRYRIRGGDSEKNREQEIEEEGVTVVAGRGRGFGRNHDRSRNEEDTLSRKRINDGQVTMGRGRSRNVARGEESEEQEERRDSVGRGKRPRRLPEDADGVRRASGKRGRADDAQETVQKHARVRSRPDETRRPLRTEDYSSDETNHHLRRRKQRPFSKGRDVEEDDVAEAEETSADEVKTSEGEESQDDEEEDQSSGGHGGGGGGGDGGGEKKHEEGGGEEEEEEHHESHGEEAEKGYKGEHKYEKAAEGKHDKEEHKGEEGEEGGHKEGHHESGDYFGEEHGEHKGEKSDGFEDEGKYKKGHSTKGTHEVHKKDEYANNHEFFDDYEDDGHHDKEGAFEEDEDGEKGGHHKKEHHDSEFEHGDHHKKGKHLKGHYYDEEEGHDHKDGEEEEHGHKEEYGKKSGHKKYIKKGYSEEGGGGKDGGGGGKE</sequence>
<feature type="compositionally biased region" description="Basic and acidic residues" evidence="1">
    <location>
        <begin position="387"/>
        <end position="411"/>
    </location>
</feature>
<evidence type="ECO:0000256" key="1">
    <source>
        <dbReference type="SAM" id="MobiDB-lite"/>
    </source>
</evidence>
<evidence type="ECO:0000313" key="2">
    <source>
        <dbReference type="EMBL" id="KAG8226026.1"/>
    </source>
</evidence>
<feature type="compositionally biased region" description="Gly residues" evidence="1">
    <location>
        <begin position="809"/>
        <end position="823"/>
    </location>
</feature>
<feature type="compositionally biased region" description="Acidic residues" evidence="1">
    <location>
        <begin position="556"/>
        <end position="569"/>
    </location>
</feature>
<feature type="compositionally biased region" description="Basic residues" evidence="1">
    <location>
        <begin position="759"/>
        <end position="768"/>
    </location>
</feature>
<name>A0A8K0NXU9_LADFU</name>
<feature type="compositionally biased region" description="Basic and acidic residues" evidence="1">
    <location>
        <begin position="620"/>
        <end position="693"/>
    </location>
</feature>
<evidence type="ECO:0000313" key="3">
    <source>
        <dbReference type="Proteomes" id="UP000792457"/>
    </source>
</evidence>
<proteinExistence type="predicted"/>
<reference evidence="2" key="2">
    <citation type="submission" date="2017-10" db="EMBL/GenBank/DDBJ databases">
        <title>Ladona fulva Genome sequencing and assembly.</title>
        <authorList>
            <person name="Murali S."/>
            <person name="Richards S."/>
            <person name="Bandaranaike D."/>
            <person name="Bellair M."/>
            <person name="Blankenburg K."/>
            <person name="Chao H."/>
            <person name="Dinh H."/>
            <person name="Doddapaneni H."/>
            <person name="Dugan-Rocha S."/>
            <person name="Elkadiri S."/>
            <person name="Gnanaolivu R."/>
            <person name="Hernandez B."/>
            <person name="Skinner E."/>
            <person name="Javaid M."/>
            <person name="Lee S."/>
            <person name="Li M."/>
            <person name="Ming W."/>
            <person name="Munidasa M."/>
            <person name="Muniz J."/>
            <person name="Nguyen L."/>
            <person name="Hughes D."/>
            <person name="Osuji N."/>
            <person name="Pu L.-L."/>
            <person name="Puazo M."/>
            <person name="Qu C."/>
            <person name="Quiroz J."/>
            <person name="Raj R."/>
            <person name="Weissenberger G."/>
            <person name="Xin Y."/>
            <person name="Zou X."/>
            <person name="Han Y."/>
            <person name="Worley K."/>
            <person name="Muzny D."/>
            <person name="Gibbs R."/>
        </authorList>
    </citation>
    <scope>NUCLEOTIDE SEQUENCE</scope>
    <source>
        <strain evidence="2">Sampled in the wild</strain>
    </source>
</reference>
<feature type="compositionally biased region" description="Acidic residues" evidence="1">
    <location>
        <begin position="577"/>
        <end position="588"/>
    </location>
</feature>
<feature type="compositionally biased region" description="Basic and acidic residues" evidence="1">
    <location>
        <begin position="430"/>
        <end position="448"/>
    </location>
</feature>
<dbReference type="Proteomes" id="UP000792457">
    <property type="component" value="Unassembled WGS sequence"/>
</dbReference>
<feature type="region of interest" description="Disordered" evidence="1">
    <location>
        <begin position="212"/>
        <end position="235"/>
    </location>
</feature>
<reference evidence="2" key="1">
    <citation type="submission" date="2013-04" db="EMBL/GenBank/DDBJ databases">
        <authorList>
            <person name="Qu J."/>
            <person name="Murali S.C."/>
            <person name="Bandaranaike D."/>
            <person name="Bellair M."/>
            <person name="Blankenburg K."/>
            <person name="Chao H."/>
            <person name="Dinh H."/>
            <person name="Doddapaneni H."/>
            <person name="Downs B."/>
            <person name="Dugan-Rocha S."/>
            <person name="Elkadiri S."/>
            <person name="Gnanaolivu R.D."/>
            <person name="Hernandez B."/>
            <person name="Javaid M."/>
            <person name="Jayaseelan J.C."/>
            <person name="Lee S."/>
            <person name="Li M."/>
            <person name="Ming W."/>
            <person name="Munidasa M."/>
            <person name="Muniz J."/>
            <person name="Nguyen L."/>
            <person name="Ongeri F."/>
            <person name="Osuji N."/>
            <person name="Pu L.-L."/>
            <person name="Puazo M."/>
            <person name="Qu C."/>
            <person name="Quiroz J."/>
            <person name="Raj R."/>
            <person name="Weissenberger G."/>
            <person name="Xin Y."/>
            <person name="Zou X."/>
            <person name="Han Y."/>
            <person name="Richards S."/>
            <person name="Worley K."/>
            <person name="Muzny D."/>
            <person name="Gibbs R."/>
        </authorList>
    </citation>
    <scope>NUCLEOTIDE SEQUENCE</scope>
    <source>
        <strain evidence="2">Sampled in the wild</strain>
    </source>
</reference>
<accession>A0A8K0NXU9</accession>
<protein>
    <submittedName>
        <fullName evidence="2">Uncharacterized protein</fullName>
    </submittedName>
</protein>
<feature type="compositionally biased region" description="Basic and acidic residues" evidence="1">
    <location>
        <begin position="486"/>
        <end position="495"/>
    </location>
</feature>
<feature type="region of interest" description="Disordered" evidence="1">
    <location>
        <begin position="259"/>
        <end position="823"/>
    </location>
</feature>
<feature type="compositionally biased region" description="Basic and acidic residues" evidence="1">
    <location>
        <begin position="749"/>
        <end position="758"/>
    </location>
</feature>
<keyword evidence="3" id="KW-1185">Reference proteome</keyword>
<comment type="caution">
    <text evidence="2">The sequence shown here is derived from an EMBL/GenBank/DDBJ whole genome shotgun (WGS) entry which is preliminary data.</text>
</comment>
<feature type="compositionally biased region" description="Basic and acidic residues" evidence="1">
    <location>
        <begin position="272"/>
        <end position="292"/>
    </location>
</feature>
<dbReference type="EMBL" id="KZ308264">
    <property type="protein sequence ID" value="KAG8226026.1"/>
    <property type="molecule type" value="Genomic_DNA"/>
</dbReference>
<gene>
    <name evidence="2" type="ORF">J437_LFUL004147</name>
</gene>
<feature type="compositionally biased region" description="Gly residues" evidence="1">
    <location>
        <begin position="591"/>
        <end position="602"/>
    </location>
</feature>
<feature type="compositionally biased region" description="Basic and acidic residues" evidence="1">
    <location>
        <begin position="701"/>
        <end position="732"/>
    </location>
</feature>
<feature type="compositionally biased region" description="Basic and acidic residues" evidence="1">
    <location>
        <begin position="519"/>
        <end position="540"/>
    </location>
</feature>